<name>A0A6A6TB51_9PLEO</name>
<dbReference type="InterPro" id="IPR019734">
    <property type="entry name" value="TPR_rpt"/>
</dbReference>
<accession>A0A6A6TB51</accession>
<dbReference type="SUPFAM" id="SSF82199">
    <property type="entry name" value="SET domain"/>
    <property type="match status" value="1"/>
</dbReference>
<dbReference type="Gene3D" id="2.170.270.10">
    <property type="entry name" value="SET domain"/>
    <property type="match status" value="1"/>
</dbReference>
<dbReference type="InterPro" id="IPR053209">
    <property type="entry name" value="Gramillin-biosynth_MTr"/>
</dbReference>
<keyword evidence="4" id="KW-1185">Reference proteome</keyword>
<dbReference type="Proteomes" id="UP000799324">
    <property type="component" value="Unassembled WGS sequence"/>
</dbReference>
<keyword evidence="1" id="KW-0802">TPR repeat</keyword>
<dbReference type="OrthoDB" id="438641at2759"/>
<evidence type="ECO:0000313" key="4">
    <source>
        <dbReference type="Proteomes" id="UP000799324"/>
    </source>
</evidence>
<dbReference type="SMART" id="SM00317">
    <property type="entry name" value="SET"/>
    <property type="match status" value="1"/>
</dbReference>
<evidence type="ECO:0000313" key="3">
    <source>
        <dbReference type="EMBL" id="KAF2655824.1"/>
    </source>
</evidence>
<evidence type="ECO:0000256" key="1">
    <source>
        <dbReference type="PROSITE-ProRule" id="PRU00339"/>
    </source>
</evidence>
<dbReference type="InterPro" id="IPR046341">
    <property type="entry name" value="SET_dom_sf"/>
</dbReference>
<proteinExistence type="predicted"/>
<protein>
    <submittedName>
        <fullName evidence="3">SET domain-containing protein</fullName>
    </submittedName>
</protein>
<evidence type="ECO:0000259" key="2">
    <source>
        <dbReference type="PROSITE" id="PS50280"/>
    </source>
</evidence>
<dbReference type="SMART" id="SM00028">
    <property type="entry name" value="TPR"/>
    <property type="match status" value="3"/>
</dbReference>
<dbReference type="PANTHER" id="PTHR47643:SF2">
    <property type="entry name" value="TPR DOMAIN PROTEIN (AFU_ORTHOLOGUE AFUA_5G12710)"/>
    <property type="match status" value="1"/>
</dbReference>
<dbReference type="Pfam" id="PF00856">
    <property type="entry name" value="SET"/>
    <property type="match status" value="1"/>
</dbReference>
<dbReference type="PROSITE" id="PS50280">
    <property type="entry name" value="SET"/>
    <property type="match status" value="1"/>
</dbReference>
<dbReference type="SUPFAM" id="SSF48452">
    <property type="entry name" value="TPR-like"/>
    <property type="match status" value="1"/>
</dbReference>
<dbReference type="Gene3D" id="1.25.40.10">
    <property type="entry name" value="Tetratricopeptide repeat domain"/>
    <property type="match status" value="1"/>
</dbReference>
<gene>
    <name evidence="3" type="ORF">K491DRAFT_598213</name>
</gene>
<feature type="domain" description="SET" evidence="2">
    <location>
        <begin position="373"/>
        <end position="553"/>
    </location>
</feature>
<dbReference type="PROSITE" id="PS50005">
    <property type="entry name" value="TPR"/>
    <property type="match status" value="1"/>
</dbReference>
<sequence>MASQSQANTIFLTEQEAERIQTTVKERAKKCSELAGQTREFRDAKSAISQATGASLMADMGGAPDPDMADTQGQKAIPTIAVGQPYPPCIVSLQNLEPMKFTDLKMETHHRGKKLIIRRASPVVTLAARSWTMVQDEEEKETERLEMCLHKARNGEDVLESTRKFIIKEPYFTLTDQGEPTLRIDHPSDLVVCRGEEISDQVDATKAEKLATRFKNKGNSALKEQDLPEAYAEYTQGIEVAQQDVLSSSNPDLARDIFRNRAYINLLLNQLDEAITDAKASLTQKEDERSKSLDSKAYFRAGSAAYQLGDYASSRFFFESQLELSPGDKDATSYIRKIKSRLREQETGSYDYIKLRTGLSKAHPRTDAATFIGNTEVKNSPNRGNGLYATRAIPSGELVLADKAFCVVWSHELEAMTAMTYDVRDSRIRVSPVGLASSIVQKLLSNPSLIPRVMDKYGDWQGTDESKGVVSTNDGPVVDVFRVQDIMSRNAFGVGAQYGEEGARNASTGLFTYAAYINHSCIPNLKREFIGDLLVLRALRPLVEGEEIFLAYDENPDYDARQAALMTTWGFECQCKLCEAEKTDGVDVRKKRAELVKEAESFVEKEHRAGAKRLVLRRAQRLAKGIEETYEKDRYDGLPKRGLEGITSWLERAKPRA</sequence>
<feature type="repeat" description="TPR" evidence="1">
    <location>
        <begin position="295"/>
        <end position="328"/>
    </location>
</feature>
<organism evidence="3 4">
    <name type="scientific">Lophiostoma macrostomum CBS 122681</name>
    <dbReference type="NCBI Taxonomy" id="1314788"/>
    <lineage>
        <taxon>Eukaryota</taxon>
        <taxon>Fungi</taxon>
        <taxon>Dikarya</taxon>
        <taxon>Ascomycota</taxon>
        <taxon>Pezizomycotina</taxon>
        <taxon>Dothideomycetes</taxon>
        <taxon>Pleosporomycetidae</taxon>
        <taxon>Pleosporales</taxon>
        <taxon>Lophiostomataceae</taxon>
        <taxon>Lophiostoma</taxon>
    </lineage>
</organism>
<reference evidence="3" key="1">
    <citation type="journal article" date="2020" name="Stud. Mycol.">
        <title>101 Dothideomycetes genomes: a test case for predicting lifestyles and emergence of pathogens.</title>
        <authorList>
            <person name="Haridas S."/>
            <person name="Albert R."/>
            <person name="Binder M."/>
            <person name="Bloem J."/>
            <person name="Labutti K."/>
            <person name="Salamov A."/>
            <person name="Andreopoulos B."/>
            <person name="Baker S."/>
            <person name="Barry K."/>
            <person name="Bills G."/>
            <person name="Bluhm B."/>
            <person name="Cannon C."/>
            <person name="Castanera R."/>
            <person name="Culley D."/>
            <person name="Daum C."/>
            <person name="Ezra D."/>
            <person name="Gonzalez J."/>
            <person name="Henrissat B."/>
            <person name="Kuo A."/>
            <person name="Liang C."/>
            <person name="Lipzen A."/>
            <person name="Lutzoni F."/>
            <person name="Magnuson J."/>
            <person name="Mondo S."/>
            <person name="Nolan M."/>
            <person name="Ohm R."/>
            <person name="Pangilinan J."/>
            <person name="Park H.-J."/>
            <person name="Ramirez L."/>
            <person name="Alfaro M."/>
            <person name="Sun H."/>
            <person name="Tritt A."/>
            <person name="Yoshinaga Y."/>
            <person name="Zwiers L.-H."/>
            <person name="Turgeon B."/>
            <person name="Goodwin S."/>
            <person name="Spatafora J."/>
            <person name="Crous P."/>
            <person name="Grigoriev I."/>
        </authorList>
    </citation>
    <scope>NUCLEOTIDE SEQUENCE</scope>
    <source>
        <strain evidence="3">CBS 122681</strain>
    </source>
</reference>
<dbReference type="PANTHER" id="PTHR47643">
    <property type="entry name" value="TPR DOMAIN PROTEIN (AFU_ORTHOLOGUE AFUA_5G12710)"/>
    <property type="match status" value="1"/>
</dbReference>
<dbReference type="CDD" id="cd20071">
    <property type="entry name" value="SET_SMYD"/>
    <property type="match status" value="1"/>
</dbReference>
<dbReference type="InterPro" id="IPR001214">
    <property type="entry name" value="SET_dom"/>
</dbReference>
<dbReference type="EMBL" id="MU004344">
    <property type="protein sequence ID" value="KAF2655824.1"/>
    <property type="molecule type" value="Genomic_DNA"/>
</dbReference>
<dbReference type="InterPro" id="IPR011990">
    <property type="entry name" value="TPR-like_helical_dom_sf"/>
</dbReference>
<dbReference type="AlphaFoldDB" id="A0A6A6TB51"/>